<dbReference type="InterPro" id="IPR033645">
    <property type="entry name" value="VirB9/CagX/TrbG_C"/>
</dbReference>
<protein>
    <submittedName>
        <fullName evidence="4">P-type conjugative transfer protein VirB9</fullName>
    </submittedName>
</protein>
<dbReference type="RefSeq" id="WP_200236898.1">
    <property type="nucleotide sequence ID" value="NZ_JAENGP010000011.1"/>
</dbReference>
<organism evidence="4 5">
    <name type="scientific">Advenella mandrilli</name>
    <dbReference type="NCBI Taxonomy" id="2800330"/>
    <lineage>
        <taxon>Bacteria</taxon>
        <taxon>Pseudomonadati</taxon>
        <taxon>Pseudomonadota</taxon>
        <taxon>Betaproteobacteria</taxon>
        <taxon>Burkholderiales</taxon>
        <taxon>Alcaligenaceae</taxon>
    </lineage>
</organism>
<dbReference type="InterPro" id="IPR014148">
    <property type="entry name" value="VirB9"/>
</dbReference>
<dbReference type="Proteomes" id="UP000635316">
    <property type="component" value="Unassembled WGS sequence"/>
</dbReference>
<dbReference type="NCBIfam" id="TIGR02781">
    <property type="entry name" value="VirB9"/>
    <property type="match status" value="1"/>
</dbReference>
<accession>A0ABS1EG34</accession>
<keyword evidence="2 3" id="KW-0732">Signal</keyword>
<comment type="similarity">
    <text evidence="1">Belongs to the TrbG/VirB9 family.</text>
</comment>
<evidence type="ECO:0000256" key="2">
    <source>
        <dbReference type="ARBA" id="ARBA00022729"/>
    </source>
</evidence>
<dbReference type="CDD" id="cd06911">
    <property type="entry name" value="VirB9_CagX_TrbG"/>
    <property type="match status" value="1"/>
</dbReference>
<reference evidence="4 5" key="1">
    <citation type="submission" date="2020-12" db="EMBL/GenBank/DDBJ databases">
        <authorList>
            <person name="Lu T."/>
            <person name="Wang Q."/>
            <person name="Han X."/>
        </authorList>
    </citation>
    <scope>NUCLEOTIDE SEQUENCE [LARGE SCALE GENOMIC DNA]</scope>
    <source>
        <strain evidence="4 5">WQ 585</strain>
    </source>
</reference>
<dbReference type="Gene3D" id="2.60.40.2500">
    <property type="match status" value="1"/>
</dbReference>
<feature type="signal peptide" evidence="3">
    <location>
        <begin position="1"/>
        <end position="25"/>
    </location>
</feature>
<keyword evidence="5" id="KW-1185">Reference proteome</keyword>
<dbReference type="Pfam" id="PF03524">
    <property type="entry name" value="CagX"/>
    <property type="match status" value="1"/>
</dbReference>
<dbReference type="EMBL" id="JAENGP010000011">
    <property type="protein sequence ID" value="MBK1781617.1"/>
    <property type="molecule type" value="Genomic_DNA"/>
</dbReference>
<dbReference type="InterPro" id="IPR038161">
    <property type="entry name" value="VirB9/CagX/TrbG_C_sf"/>
</dbReference>
<evidence type="ECO:0000313" key="5">
    <source>
        <dbReference type="Proteomes" id="UP000635316"/>
    </source>
</evidence>
<feature type="chain" id="PRO_5047328670" evidence="3">
    <location>
        <begin position="26"/>
        <end position="282"/>
    </location>
</feature>
<comment type="caution">
    <text evidence="4">The sequence shown here is derived from an EMBL/GenBank/DDBJ whole genome shotgun (WGS) entry which is preliminary data.</text>
</comment>
<evidence type="ECO:0000256" key="1">
    <source>
        <dbReference type="ARBA" id="ARBA00006135"/>
    </source>
</evidence>
<evidence type="ECO:0000313" key="4">
    <source>
        <dbReference type="EMBL" id="MBK1781617.1"/>
    </source>
</evidence>
<dbReference type="InterPro" id="IPR010258">
    <property type="entry name" value="Conjugal_tfr_TrbG/VirB9/CagX"/>
</dbReference>
<gene>
    <name evidence="4" type="primary">virB9</name>
    <name evidence="4" type="ORF">JHL22_10335</name>
</gene>
<evidence type="ECO:0000256" key="3">
    <source>
        <dbReference type="SAM" id="SignalP"/>
    </source>
</evidence>
<name>A0ABS1EG34_9BURK</name>
<proteinExistence type="inferred from homology"/>
<sequence length="282" mass="31915">MKYKNRVKLLMAAVFFSTATTSVHALVIPKGSQYDARVQTVTYSPYNVTKITAQVGKTVLVQLEKDEFLAEDDPAATVAMGDALGWNLSVHGNNIVFKPAVEKSDTNMVIVTNKRTYVFQLEVNNEALHPTYVLRFHYPDTAKQKRDEYKEKQDQAFDILTGKNMRLNVNIQNQEYWGFGDAGIAPTAMYDDGLFTYFEFNNGKHLPTIYKKMPDGTEALVNKHVQGDTVIVHELNKDFVLRLGQSVLGIENRGFNERGRFNNLGTNKKNAVRIIKNKGTRK</sequence>